<dbReference type="Proteomes" id="UP000188388">
    <property type="component" value="Unassembled WGS sequence"/>
</dbReference>
<reference evidence="3" key="1">
    <citation type="submission" date="2017-01" db="EMBL/GenBank/DDBJ databases">
        <authorList>
            <person name="Brunel B."/>
        </authorList>
    </citation>
    <scope>NUCLEOTIDE SEQUENCE [LARGE SCALE GENOMIC DNA]</scope>
</reference>
<dbReference type="AlphaFoldDB" id="A0A1R3V7Y6"/>
<dbReference type="STRING" id="1631249.BQ8794_240217"/>
<proteinExistence type="predicted"/>
<accession>A0A1R3V7Y6</accession>
<organism evidence="2 3">
    <name type="scientific">Mesorhizobium prunaredense</name>
    <dbReference type="NCBI Taxonomy" id="1631249"/>
    <lineage>
        <taxon>Bacteria</taxon>
        <taxon>Pseudomonadati</taxon>
        <taxon>Pseudomonadota</taxon>
        <taxon>Alphaproteobacteria</taxon>
        <taxon>Hyphomicrobiales</taxon>
        <taxon>Phyllobacteriaceae</taxon>
        <taxon>Mesorhizobium</taxon>
    </lineage>
</organism>
<gene>
    <name evidence="2" type="ORF">BQ8794_240217</name>
</gene>
<evidence type="ECO:0008006" key="4">
    <source>
        <dbReference type="Google" id="ProtNLM"/>
    </source>
</evidence>
<protein>
    <recommendedName>
        <fullName evidence="4">Transposase</fullName>
    </recommendedName>
</protein>
<evidence type="ECO:0000313" key="2">
    <source>
        <dbReference type="EMBL" id="SIT56010.1"/>
    </source>
</evidence>
<evidence type="ECO:0000313" key="3">
    <source>
        <dbReference type="Proteomes" id="UP000188388"/>
    </source>
</evidence>
<name>A0A1R3V7Y6_9HYPH</name>
<dbReference type="PANTHER" id="PTHR35004:SF8">
    <property type="entry name" value="TRANSPOSASE RV3428C-RELATED"/>
    <property type="match status" value="1"/>
</dbReference>
<dbReference type="EMBL" id="FTPD01000017">
    <property type="protein sequence ID" value="SIT56010.1"/>
    <property type="molecule type" value="Genomic_DNA"/>
</dbReference>
<sequence length="208" mass="23621">MSTFSEVLDALADNSASLQDASFETGKPDANPEIVDAPDQRSFTSKGMSRPDRSRHRAHARGEQWRRAWSSAARLFAGLSWPLPEGMDDEGLDLLLFPAPKAASQSHRRPVPDWSYVEKELRRRRVTRVPLWEECGAANPDGFGYTWFCTTFEAGKSALADDAPDALGRREGVCRFRWRHHRHLRPHHRRARPMKLFVAAMGASNYSY</sequence>
<feature type="region of interest" description="Disordered" evidence="1">
    <location>
        <begin position="19"/>
        <end position="61"/>
    </location>
</feature>
<evidence type="ECO:0000256" key="1">
    <source>
        <dbReference type="SAM" id="MobiDB-lite"/>
    </source>
</evidence>
<keyword evidence="3" id="KW-1185">Reference proteome</keyword>
<dbReference type="PANTHER" id="PTHR35004">
    <property type="entry name" value="TRANSPOSASE RV3428C-RELATED"/>
    <property type="match status" value="1"/>
</dbReference>